<dbReference type="KEGG" id="tpz:Tph_c18290"/>
<gene>
    <name evidence="1" type="ordered locus">Tph_c18290</name>
</gene>
<proteinExistence type="predicted"/>
<protein>
    <submittedName>
        <fullName evidence="1">Uncharacterized protein</fullName>
    </submittedName>
</protein>
<name>K4LG81_THEPS</name>
<evidence type="ECO:0000313" key="1">
    <source>
        <dbReference type="EMBL" id="AFV12026.1"/>
    </source>
</evidence>
<keyword evidence="2" id="KW-1185">Reference proteome</keyword>
<evidence type="ECO:0000313" key="2">
    <source>
        <dbReference type="Proteomes" id="UP000000467"/>
    </source>
</evidence>
<reference evidence="1 2" key="1">
    <citation type="journal article" date="2012" name="BMC Genomics">
        <title>Genome-guided analysis of physiological and morphological traits of the fermentative acetate oxidizer Thermacetogenium phaeum.</title>
        <authorList>
            <person name="Oehler D."/>
            <person name="Poehlein A."/>
            <person name="Leimbach A."/>
            <person name="Muller N."/>
            <person name="Daniel R."/>
            <person name="Gottschalk G."/>
            <person name="Schink B."/>
        </authorList>
    </citation>
    <scope>NUCLEOTIDE SEQUENCE [LARGE SCALE GENOMIC DNA]</scope>
    <source>
        <strain evidence="2">ATCC BAA-254 / DSM 26808 / PB</strain>
    </source>
</reference>
<accession>K4LG81</accession>
<dbReference type="EMBL" id="CP003732">
    <property type="protein sequence ID" value="AFV12026.1"/>
    <property type="molecule type" value="Genomic_DNA"/>
</dbReference>
<dbReference type="HOGENOM" id="CLU_3376559_0_0_9"/>
<dbReference type="Proteomes" id="UP000000467">
    <property type="component" value="Chromosome"/>
</dbReference>
<organism evidence="1 2">
    <name type="scientific">Thermacetogenium phaeum (strain ATCC BAA-254 / DSM 26808 / PB)</name>
    <dbReference type="NCBI Taxonomy" id="1089553"/>
    <lineage>
        <taxon>Bacteria</taxon>
        <taxon>Bacillati</taxon>
        <taxon>Bacillota</taxon>
        <taxon>Clostridia</taxon>
        <taxon>Thermoanaerobacterales</taxon>
        <taxon>Thermoanaerobacteraceae</taxon>
        <taxon>Thermacetogenium</taxon>
    </lineage>
</organism>
<sequence>MANQLNQKERTLLQDQQKHEEVYIAKYKSYAQQS</sequence>
<dbReference type="AlphaFoldDB" id="K4LG81"/>